<dbReference type="SFLD" id="SFLDG01140">
    <property type="entry name" value="C2.B:_Phosphomannomutase_and_P"/>
    <property type="match status" value="1"/>
</dbReference>
<dbReference type="InterPro" id="IPR006379">
    <property type="entry name" value="HAD-SF_hydro_IIB"/>
</dbReference>
<dbReference type="NCBIfam" id="TIGR01484">
    <property type="entry name" value="HAD-SF-IIB"/>
    <property type="match status" value="1"/>
</dbReference>
<dbReference type="InterPro" id="IPR036412">
    <property type="entry name" value="HAD-like_sf"/>
</dbReference>
<dbReference type="RefSeq" id="WP_136830170.1">
    <property type="nucleotide sequence ID" value="NZ_SWBM01000001.1"/>
</dbReference>
<name>A0A4V6WNE5_9BACI</name>
<dbReference type="SUPFAM" id="SSF56784">
    <property type="entry name" value="HAD-like"/>
    <property type="match status" value="1"/>
</dbReference>
<comment type="caution">
    <text evidence="1">The sequence shown here is derived from an EMBL/GenBank/DDBJ whole genome shotgun (WGS) entry which is preliminary data.</text>
</comment>
<dbReference type="Proteomes" id="UP000307756">
    <property type="component" value="Unassembled WGS sequence"/>
</dbReference>
<dbReference type="Gene3D" id="3.30.1240.10">
    <property type="match status" value="1"/>
</dbReference>
<evidence type="ECO:0000313" key="2">
    <source>
        <dbReference type="Proteomes" id="UP000307756"/>
    </source>
</evidence>
<dbReference type="AlphaFoldDB" id="A0A4V6WNE5"/>
<dbReference type="InterPro" id="IPR000150">
    <property type="entry name" value="Cof"/>
</dbReference>
<dbReference type="InterPro" id="IPR023214">
    <property type="entry name" value="HAD_sf"/>
</dbReference>
<evidence type="ECO:0000313" key="1">
    <source>
        <dbReference type="EMBL" id="TKC19260.1"/>
    </source>
</evidence>
<dbReference type="EMBL" id="SWBM01000001">
    <property type="protein sequence ID" value="TKC19260.1"/>
    <property type="molecule type" value="Genomic_DNA"/>
</dbReference>
<dbReference type="GO" id="GO:0005829">
    <property type="term" value="C:cytosol"/>
    <property type="evidence" value="ECO:0007669"/>
    <property type="project" value="TreeGrafter"/>
</dbReference>
<dbReference type="PANTHER" id="PTHR10000:SF8">
    <property type="entry name" value="HAD SUPERFAMILY HYDROLASE-LIKE, TYPE 3"/>
    <property type="match status" value="1"/>
</dbReference>
<accession>A0A4V6WNE5</accession>
<dbReference type="NCBIfam" id="TIGR00099">
    <property type="entry name" value="Cof-subfamily"/>
    <property type="match status" value="1"/>
</dbReference>
<organism evidence="1 2">
    <name type="scientific">Robertmurraya kyonggiensis</name>
    <dbReference type="NCBI Taxonomy" id="1037680"/>
    <lineage>
        <taxon>Bacteria</taxon>
        <taxon>Bacillati</taxon>
        <taxon>Bacillota</taxon>
        <taxon>Bacilli</taxon>
        <taxon>Bacillales</taxon>
        <taxon>Bacillaceae</taxon>
        <taxon>Robertmurraya</taxon>
    </lineage>
</organism>
<keyword evidence="2" id="KW-1185">Reference proteome</keyword>
<dbReference type="PANTHER" id="PTHR10000">
    <property type="entry name" value="PHOSPHOSERINE PHOSPHATASE"/>
    <property type="match status" value="1"/>
</dbReference>
<gene>
    <name evidence="1" type="ORF">FA727_06885</name>
</gene>
<dbReference type="Gene3D" id="3.40.50.1000">
    <property type="entry name" value="HAD superfamily/HAD-like"/>
    <property type="match status" value="1"/>
</dbReference>
<reference evidence="1 2" key="1">
    <citation type="journal article" date="2011" name="J. Microbiol.">
        <title>Bacillus kyonggiensis sp. nov., isolated from soil of a lettuce field.</title>
        <authorList>
            <person name="Dong K."/>
            <person name="Lee S."/>
        </authorList>
    </citation>
    <scope>NUCLEOTIDE SEQUENCE [LARGE SCALE GENOMIC DNA]</scope>
    <source>
        <strain evidence="1 2">NB22</strain>
    </source>
</reference>
<dbReference type="GO" id="GO:0000287">
    <property type="term" value="F:magnesium ion binding"/>
    <property type="evidence" value="ECO:0007669"/>
    <property type="project" value="TreeGrafter"/>
</dbReference>
<protein>
    <submittedName>
        <fullName evidence="1">HAD family hydrolase</fullName>
    </submittedName>
</protein>
<dbReference type="OrthoDB" id="9806027at2"/>
<keyword evidence="1" id="KW-0378">Hydrolase</keyword>
<dbReference type="GO" id="GO:0016791">
    <property type="term" value="F:phosphatase activity"/>
    <property type="evidence" value="ECO:0007669"/>
    <property type="project" value="UniProtKB-ARBA"/>
</dbReference>
<proteinExistence type="predicted"/>
<dbReference type="CDD" id="cd07516">
    <property type="entry name" value="HAD_Pase"/>
    <property type="match status" value="1"/>
</dbReference>
<dbReference type="SFLD" id="SFLDS00003">
    <property type="entry name" value="Haloacid_Dehalogenase"/>
    <property type="match status" value="1"/>
</dbReference>
<dbReference type="Pfam" id="PF08282">
    <property type="entry name" value="Hydrolase_3"/>
    <property type="match status" value="1"/>
</dbReference>
<sequence length="266" mass="29712">MKCFSIDLDGTLLNSNSEIPEENFKVLEELKAQGHSIIINTGRALEDVIQFDAIKQLDTPIITINGTVLYSKNKDVLFEASIPVSLYKELFPILQKLGLWVMVYTNQGGFPCRNPLLRGKSDDEIEQIFAGYDYDQIFAKEDLKIYKVMAVSRHDQLEKIQQVKEAIEGKLEISMASSHPNNVEFTSIEANKGTALLRYQKLTDTKFDEIYAFGDGGNDVEQFKVATTAVAMSNAPADVQKEADIITKSNDENGFAHAVRHLIGLS</sequence>